<comment type="caution">
    <text evidence="2">The sequence shown here is derived from an EMBL/GenBank/DDBJ whole genome shotgun (WGS) entry which is preliminary data.</text>
</comment>
<name>A0A368LH40_9VIBR</name>
<protein>
    <submittedName>
        <fullName evidence="2">Porin family protein</fullName>
    </submittedName>
</protein>
<organism evidence="2 3">
    <name type="scientific">Vibrio casei</name>
    <dbReference type="NCBI Taxonomy" id="673372"/>
    <lineage>
        <taxon>Bacteria</taxon>
        <taxon>Pseudomonadati</taxon>
        <taxon>Pseudomonadota</taxon>
        <taxon>Gammaproteobacteria</taxon>
        <taxon>Vibrionales</taxon>
        <taxon>Vibrionaceae</taxon>
        <taxon>Vibrio</taxon>
    </lineage>
</organism>
<dbReference type="Proteomes" id="UP000252479">
    <property type="component" value="Unassembled WGS sequence"/>
</dbReference>
<dbReference type="SUPFAM" id="SSF56925">
    <property type="entry name" value="OMPA-like"/>
    <property type="match status" value="1"/>
</dbReference>
<keyword evidence="1" id="KW-0732">Signal</keyword>
<dbReference type="Gene3D" id="2.40.160.20">
    <property type="match status" value="1"/>
</dbReference>
<sequence>MIRFSKQLYLIPLLAVSHWAEAKVMITPMIGYTLGGSVEDNNGNKYDMQSNESYAIAIETPIDNGRIGLFYSHQRTQLEKLGFDSPLQYLHLQSSLDLPINPHLTTYVGVGFGASYVDVTWADNKYGFSATGFVGMEYKITNKLSINGQLRWLGTVVDSNSNTLCGYNPKTQNCLIQFESDWMNQFQSNIGMTFRF</sequence>
<dbReference type="InterPro" id="IPR011250">
    <property type="entry name" value="OMP/PagP_B-barrel"/>
</dbReference>
<dbReference type="GeneID" id="303189488"/>
<feature type="chain" id="PRO_5016919360" evidence="1">
    <location>
        <begin position="23"/>
        <end position="196"/>
    </location>
</feature>
<dbReference type="RefSeq" id="WP_107928098.1">
    <property type="nucleotide sequence ID" value="NZ_AP018681.1"/>
</dbReference>
<dbReference type="EMBL" id="QPGL01000002">
    <property type="protein sequence ID" value="RCS70037.1"/>
    <property type="molecule type" value="Genomic_DNA"/>
</dbReference>
<evidence type="ECO:0000313" key="3">
    <source>
        <dbReference type="Proteomes" id="UP000252479"/>
    </source>
</evidence>
<evidence type="ECO:0000256" key="1">
    <source>
        <dbReference type="SAM" id="SignalP"/>
    </source>
</evidence>
<evidence type="ECO:0000313" key="2">
    <source>
        <dbReference type="EMBL" id="RCS70037.1"/>
    </source>
</evidence>
<dbReference type="OrthoDB" id="6308600at2"/>
<feature type="signal peptide" evidence="1">
    <location>
        <begin position="1"/>
        <end position="22"/>
    </location>
</feature>
<keyword evidence="3" id="KW-1185">Reference proteome</keyword>
<dbReference type="AlphaFoldDB" id="A0A368LH40"/>
<gene>
    <name evidence="2" type="ORF">CIK83_11200</name>
</gene>
<accession>A0A368LH40</accession>
<proteinExistence type="predicted"/>
<reference evidence="2 3" key="1">
    <citation type="journal article" date="2017" name="Elife">
        <title>Extensive horizontal gene transfer in cheese-associated bacteria.</title>
        <authorList>
            <person name="Bonham K.S."/>
            <person name="Wolfe B.E."/>
            <person name="Dutton R.J."/>
        </authorList>
    </citation>
    <scope>NUCLEOTIDE SEQUENCE [LARGE SCALE GENOMIC DNA]</scope>
    <source>
        <strain evidence="2 3">JB196</strain>
    </source>
</reference>